<dbReference type="InterPro" id="IPR009057">
    <property type="entry name" value="Homeodomain-like_sf"/>
</dbReference>
<dbReference type="PANTHER" id="PTHR46796:SF10">
    <property type="entry name" value="TRANSCRIPTIONAL ACTIVATOR FEAR"/>
    <property type="match status" value="1"/>
</dbReference>
<dbReference type="AlphaFoldDB" id="A0A847S3T1"/>
<dbReference type="PROSITE" id="PS01124">
    <property type="entry name" value="HTH_ARAC_FAMILY_2"/>
    <property type="match status" value="1"/>
</dbReference>
<evidence type="ECO:0000259" key="4">
    <source>
        <dbReference type="PROSITE" id="PS01124"/>
    </source>
</evidence>
<dbReference type="Proteomes" id="UP000587991">
    <property type="component" value="Unassembled WGS sequence"/>
</dbReference>
<dbReference type="InterPro" id="IPR014710">
    <property type="entry name" value="RmlC-like_jellyroll"/>
</dbReference>
<reference evidence="5 6" key="1">
    <citation type="submission" date="2020-04" db="EMBL/GenBank/DDBJ databases">
        <title>Draft genome of Leeia sp. IMCC25680.</title>
        <authorList>
            <person name="Song J."/>
            <person name="Cho J.-C."/>
        </authorList>
    </citation>
    <scope>NUCLEOTIDE SEQUENCE [LARGE SCALE GENOMIC DNA]</scope>
    <source>
        <strain evidence="5 6">IMCC25680</strain>
    </source>
</reference>
<dbReference type="SUPFAM" id="SSF51215">
    <property type="entry name" value="Regulatory protein AraC"/>
    <property type="match status" value="1"/>
</dbReference>
<evidence type="ECO:0000256" key="3">
    <source>
        <dbReference type="ARBA" id="ARBA00023163"/>
    </source>
</evidence>
<dbReference type="SUPFAM" id="SSF46689">
    <property type="entry name" value="Homeodomain-like"/>
    <property type="match status" value="1"/>
</dbReference>
<dbReference type="PANTHER" id="PTHR46796">
    <property type="entry name" value="HTH-TYPE TRANSCRIPTIONAL ACTIVATOR RHAS-RELATED"/>
    <property type="match status" value="1"/>
</dbReference>
<dbReference type="RefSeq" id="WP_168878064.1">
    <property type="nucleotide sequence ID" value="NZ_JABAIM010000003.1"/>
</dbReference>
<dbReference type="InterPro" id="IPR018060">
    <property type="entry name" value="HTH_AraC"/>
</dbReference>
<sequence length="237" mass="26165">MSQAALRHYAASHGSHAHAFSQWLCCLQGALELEVEGHLYRVLPGSGVWIPPQSRHDFAGYQNNQCLVLDLPVEVFPRRPTAFGWPAALRPLLQQLQQALQQRPDHVGLQAAVAGVLCWHQSPTRTATLPLDALGHWVSAHLHRPITVAELAQLCGWSVPHFHDCFRQHTGLTPQSWLRQLRLQAARQRLQQGMAVAAVAAQVGYASPSALTAALRRSDGVRARDLWPDTHKIGTPS</sequence>
<proteinExistence type="predicted"/>
<accession>A0A847S3T1</accession>
<evidence type="ECO:0000313" key="5">
    <source>
        <dbReference type="EMBL" id="NLR76411.1"/>
    </source>
</evidence>
<dbReference type="Pfam" id="PF12833">
    <property type="entry name" value="HTH_18"/>
    <property type="match status" value="1"/>
</dbReference>
<keyword evidence="1" id="KW-0805">Transcription regulation</keyword>
<gene>
    <name evidence="5" type="ORF">HF682_14685</name>
</gene>
<protein>
    <submittedName>
        <fullName evidence="5">AraC family transcriptional regulator</fullName>
    </submittedName>
</protein>
<keyword evidence="3" id="KW-0804">Transcription</keyword>
<keyword evidence="2" id="KW-0238">DNA-binding</keyword>
<dbReference type="InterPro" id="IPR037923">
    <property type="entry name" value="HTH-like"/>
</dbReference>
<dbReference type="EMBL" id="JABAIM010000003">
    <property type="protein sequence ID" value="NLR76411.1"/>
    <property type="molecule type" value="Genomic_DNA"/>
</dbReference>
<dbReference type="InterPro" id="IPR013096">
    <property type="entry name" value="Cupin_2"/>
</dbReference>
<dbReference type="Gene3D" id="1.10.10.60">
    <property type="entry name" value="Homeodomain-like"/>
    <property type="match status" value="1"/>
</dbReference>
<evidence type="ECO:0000256" key="1">
    <source>
        <dbReference type="ARBA" id="ARBA00023015"/>
    </source>
</evidence>
<organism evidence="5 6">
    <name type="scientific">Leeia aquatica</name>
    <dbReference type="NCBI Taxonomy" id="2725557"/>
    <lineage>
        <taxon>Bacteria</taxon>
        <taxon>Pseudomonadati</taxon>
        <taxon>Pseudomonadota</taxon>
        <taxon>Betaproteobacteria</taxon>
        <taxon>Neisseriales</taxon>
        <taxon>Leeiaceae</taxon>
        <taxon>Leeia</taxon>
    </lineage>
</organism>
<feature type="domain" description="HTH araC/xylS-type" evidence="4">
    <location>
        <begin position="132"/>
        <end position="229"/>
    </location>
</feature>
<keyword evidence="6" id="KW-1185">Reference proteome</keyword>
<dbReference type="GO" id="GO:0003700">
    <property type="term" value="F:DNA-binding transcription factor activity"/>
    <property type="evidence" value="ECO:0007669"/>
    <property type="project" value="InterPro"/>
</dbReference>
<comment type="caution">
    <text evidence="5">The sequence shown here is derived from an EMBL/GenBank/DDBJ whole genome shotgun (WGS) entry which is preliminary data.</text>
</comment>
<evidence type="ECO:0000313" key="6">
    <source>
        <dbReference type="Proteomes" id="UP000587991"/>
    </source>
</evidence>
<dbReference type="InterPro" id="IPR050204">
    <property type="entry name" value="AraC_XylS_family_regulators"/>
</dbReference>
<dbReference type="GO" id="GO:0043565">
    <property type="term" value="F:sequence-specific DNA binding"/>
    <property type="evidence" value="ECO:0007669"/>
    <property type="project" value="InterPro"/>
</dbReference>
<evidence type="ECO:0000256" key="2">
    <source>
        <dbReference type="ARBA" id="ARBA00023125"/>
    </source>
</evidence>
<dbReference type="Pfam" id="PF07883">
    <property type="entry name" value="Cupin_2"/>
    <property type="match status" value="1"/>
</dbReference>
<dbReference type="Gene3D" id="2.60.120.10">
    <property type="entry name" value="Jelly Rolls"/>
    <property type="match status" value="1"/>
</dbReference>
<dbReference type="SMART" id="SM00342">
    <property type="entry name" value="HTH_ARAC"/>
    <property type="match status" value="1"/>
</dbReference>
<name>A0A847S3T1_9NEIS</name>